<gene>
    <name evidence="1" type="ORF">AUC61_21720</name>
</gene>
<accession>A0ABS9ZNK8</accession>
<name>A0ABS9ZNK8_9PSED</name>
<evidence type="ECO:0000313" key="2">
    <source>
        <dbReference type="Proteomes" id="UP001320513"/>
    </source>
</evidence>
<organism evidence="1 2">
    <name type="scientific">Pseudomonas maioricensis</name>
    <dbReference type="NCBI Taxonomy" id="1766623"/>
    <lineage>
        <taxon>Bacteria</taxon>
        <taxon>Pseudomonadati</taxon>
        <taxon>Pseudomonadota</taxon>
        <taxon>Gammaproteobacteria</taxon>
        <taxon>Pseudomonadales</taxon>
        <taxon>Pseudomonadaceae</taxon>
        <taxon>Pseudomonas</taxon>
    </lineage>
</organism>
<protein>
    <submittedName>
        <fullName evidence="1">Uncharacterized protein</fullName>
    </submittedName>
</protein>
<dbReference type="Proteomes" id="UP001320513">
    <property type="component" value="Unassembled WGS sequence"/>
</dbReference>
<keyword evidence="2" id="KW-1185">Reference proteome</keyword>
<evidence type="ECO:0000313" key="1">
    <source>
        <dbReference type="EMBL" id="MCI8212154.1"/>
    </source>
</evidence>
<sequence length="62" mass="7058">MKVQAPCADWTMKLLPTTGKSIMQLRVGRKWGQTTIVFMHQGYVPNRGLAPIIFKLMEILVI</sequence>
<dbReference type="EMBL" id="LOHG01000018">
    <property type="protein sequence ID" value="MCI8212154.1"/>
    <property type="molecule type" value="Genomic_DNA"/>
</dbReference>
<reference evidence="1 2" key="1">
    <citation type="submission" date="2015-12" db="EMBL/GenBank/DDBJ databases">
        <title>Phylogenomics in the description of a new species in the Pseudomonas syringae group.</title>
        <authorList>
            <person name="Busquets A."/>
            <person name="Gomila M."/>
            <person name="Beiki F."/>
            <person name="Rahimian H."/>
            <person name="Mulet M."/>
            <person name="Sanchez D."/>
            <person name="Garcia-Valdes E."/>
            <person name="Lalucat J."/>
        </authorList>
    </citation>
    <scope>NUCLEOTIDE SEQUENCE [LARGE SCALE GENOMIC DNA]</scope>
    <source>
        <strain evidence="1 2">S25</strain>
    </source>
</reference>
<comment type="caution">
    <text evidence="1">The sequence shown here is derived from an EMBL/GenBank/DDBJ whole genome shotgun (WGS) entry which is preliminary data.</text>
</comment>
<proteinExistence type="predicted"/>